<keyword evidence="3" id="KW-1185">Reference proteome</keyword>
<protein>
    <submittedName>
        <fullName evidence="2">Uncharacterized protein</fullName>
    </submittedName>
</protein>
<reference evidence="2 3" key="1">
    <citation type="submission" date="2015-01" db="EMBL/GenBank/DDBJ databases">
        <title>Evolution of Trichinella species and genotypes.</title>
        <authorList>
            <person name="Korhonen P.K."/>
            <person name="Edoardo P."/>
            <person name="Giuseppe L.R."/>
            <person name="Gasser R.B."/>
        </authorList>
    </citation>
    <scope>NUCLEOTIDE SEQUENCE [LARGE SCALE GENOMIC DNA]</scope>
    <source>
        <strain evidence="2">ISS417</strain>
    </source>
</reference>
<gene>
    <name evidence="2" type="ORF">T05_13044</name>
</gene>
<proteinExistence type="predicted"/>
<evidence type="ECO:0000256" key="1">
    <source>
        <dbReference type="SAM" id="MobiDB-lite"/>
    </source>
</evidence>
<comment type="caution">
    <text evidence="2">The sequence shown here is derived from an EMBL/GenBank/DDBJ whole genome shotgun (WGS) entry which is preliminary data.</text>
</comment>
<sequence length="83" mass="9705">MDQGKRSHAFHRMKRVGQECLKFPSFSLEPHQPQQYWQGGLTSWQCRKNCESRRKRKEKANQLQQISTSGERKENAAARTKSG</sequence>
<feature type="region of interest" description="Disordered" evidence="1">
    <location>
        <begin position="55"/>
        <end position="83"/>
    </location>
</feature>
<evidence type="ECO:0000313" key="2">
    <source>
        <dbReference type="EMBL" id="KRX34482.1"/>
    </source>
</evidence>
<name>A0A0V0T6C2_9BILA</name>
<dbReference type="EMBL" id="JYDJ01000560">
    <property type="protein sequence ID" value="KRX34482.1"/>
    <property type="molecule type" value="Genomic_DNA"/>
</dbReference>
<accession>A0A0V0T6C2</accession>
<dbReference type="Proteomes" id="UP000055048">
    <property type="component" value="Unassembled WGS sequence"/>
</dbReference>
<evidence type="ECO:0000313" key="3">
    <source>
        <dbReference type="Proteomes" id="UP000055048"/>
    </source>
</evidence>
<organism evidence="2 3">
    <name type="scientific">Trichinella murrelli</name>
    <dbReference type="NCBI Taxonomy" id="144512"/>
    <lineage>
        <taxon>Eukaryota</taxon>
        <taxon>Metazoa</taxon>
        <taxon>Ecdysozoa</taxon>
        <taxon>Nematoda</taxon>
        <taxon>Enoplea</taxon>
        <taxon>Dorylaimia</taxon>
        <taxon>Trichinellida</taxon>
        <taxon>Trichinellidae</taxon>
        <taxon>Trichinella</taxon>
    </lineage>
</organism>
<dbReference type="AlphaFoldDB" id="A0A0V0T6C2"/>